<name>A0ABW0YNR2_9BACI</name>
<reference evidence="2" key="1">
    <citation type="journal article" date="2019" name="Int. J. Syst. Evol. Microbiol.">
        <title>The Global Catalogue of Microorganisms (GCM) 10K type strain sequencing project: providing services to taxonomists for standard genome sequencing and annotation.</title>
        <authorList>
            <consortium name="The Broad Institute Genomics Platform"/>
            <consortium name="The Broad Institute Genome Sequencing Center for Infectious Disease"/>
            <person name="Wu L."/>
            <person name="Ma J."/>
        </authorList>
    </citation>
    <scope>NUCLEOTIDE SEQUENCE [LARGE SCALE GENOMIC DNA]</scope>
    <source>
        <strain evidence="2">CECT 7184</strain>
    </source>
</reference>
<dbReference type="Proteomes" id="UP001596142">
    <property type="component" value="Unassembled WGS sequence"/>
</dbReference>
<evidence type="ECO:0000313" key="1">
    <source>
        <dbReference type="EMBL" id="MFC5713045.1"/>
    </source>
</evidence>
<proteinExistence type="predicted"/>
<accession>A0ABW0YNR2</accession>
<gene>
    <name evidence="1" type="ORF">ACFPU1_09640</name>
</gene>
<keyword evidence="2" id="KW-1185">Reference proteome</keyword>
<sequence>TKAKALEWGNTRKGYWRIASSPIPHRTLNDHYWQRMGLKSLN</sequence>
<dbReference type="EMBL" id="JBHSOZ010000003">
    <property type="protein sequence ID" value="MFC5713045.1"/>
    <property type="molecule type" value="Genomic_DNA"/>
</dbReference>
<organism evidence="1 2">
    <name type="scientific">Thalassorhabdus alkalitolerans</name>
    <dbReference type="NCBI Taxonomy" id="2282697"/>
    <lineage>
        <taxon>Bacteria</taxon>
        <taxon>Bacillati</taxon>
        <taxon>Bacillota</taxon>
        <taxon>Bacilli</taxon>
        <taxon>Bacillales</taxon>
        <taxon>Bacillaceae</taxon>
        <taxon>Thalassorhabdus</taxon>
    </lineage>
</organism>
<comment type="caution">
    <text evidence="1">The sequence shown here is derived from an EMBL/GenBank/DDBJ whole genome shotgun (WGS) entry which is preliminary data.</text>
</comment>
<evidence type="ECO:0000313" key="2">
    <source>
        <dbReference type="Proteomes" id="UP001596142"/>
    </source>
</evidence>
<protein>
    <submittedName>
        <fullName evidence="1">Maturase</fullName>
    </submittedName>
</protein>
<feature type="non-terminal residue" evidence="1">
    <location>
        <position position="1"/>
    </location>
</feature>